<dbReference type="InterPro" id="IPR013552">
    <property type="entry name" value="Thioester_dom"/>
</dbReference>
<evidence type="ECO:0000256" key="1">
    <source>
        <dbReference type="ARBA" id="ARBA00007257"/>
    </source>
</evidence>
<accession>A0A4R3SVK0</accession>
<keyword evidence="2" id="KW-0964">Secreted</keyword>
<dbReference type="InterPro" id="IPR013783">
    <property type="entry name" value="Ig-like_fold"/>
</dbReference>
<evidence type="ECO:0008006" key="8">
    <source>
        <dbReference type="Google" id="ProtNLM"/>
    </source>
</evidence>
<dbReference type="RefSeq" id="WP_132225735.1">
    <property type="nucleotide sequence ID" value="NZ_JANKBG010000031.1"/>
</dbReference>
<dbReference type="EMBL" id="SMBP01000030">
    <property type="protein sequence ID" value="TCU52931.1"/>
    <property type="molecule type" value="Genomic_DNA"/>
</dbReference>
<dbReference type="PANTHER" id="PTHR36108">
    <property type="entry name" value="COLOSSIN-B-RELATED"/>
    <property type="match status" value="1"/>
</dbReference>
<dbReference type="Pfam" id="PF17802">
    <property type="entry name" value="SpaA"/>
    <property type="match status" value="13"/>
</dbReference>
<dbReference type="Pfam" id="PF08341">
    <property type="entry name" value="TED"/>
    <property type="match status" value="1"/>
</dbReference>
<comment type="similarity">
    <text evidence="1">Belongs to the serine-aspartate repeat-containing protein (SDr) family.</text>
</comment>
<feature type="domain" description="SpaA-like prealbumin fold" evidence="5">
    <location>
        <begin position="539"/>
        <end position="627"/>
    </location>
</feature>
<dbReference type="SUPFAM" id="SSF49478">
    <property type="entry name" value="Cna protein B-type domain"/>
    <property type="match status" value="4"/>
</dbReference>
<proteinExistence type="inferred from homology"/>
<dbReference type="Proteomes" id="UP000295773">
    <property type="component" value="Unassembled WGS sequence"/>
</dbReference>
<keyword evidence="7" id="KW-1185">Reference proteome</keyword>
<feature type="domain" description="SpaA-like prealbumin fold" evidence="5">
    <location>
        <begin position="1348"/>
        <end position="1429"/>
    </location>
</feature>
<evidence type="ECO:0000313" key="6">
    <source>
        <dbReference type="EMBL" id="TCU52931.1"/>
    </source>
</evidence>
<feature type="domain" description="SpaA-like prealbumin fold" evidence="5">
    <location>
        <begin position="1559"/>
        <end position="1648"/>
    </location>
</feature>
<evidence type="ECO:0000313" key="7">
    <source>
        <dbReference type="Proteomes" id="UP000295773"/>
    </source>
</evidence>
<sequence>MSLLDKLKKLPKLTLAGTICLTSLLNNSVLIHASGNTSLKYMDGWSMSGEEYGQGAMLYRDGEHVYCIEPGVGYPEGASYSPHDINNALSPSMQKTLSHISYYGYGYSGRTDKKWAAATQNLIWEKVLGYRRDYIQVSSENMTSLENQIMKDVNDYNTKPSFDSNSYTLDIGESITLTDSNDVLSKFNVKSNDGLSVTKSGNKLTITAAASANDNAKVVLYNVPDSAQGDSIMYWDGTSGHQKTAVFKVSDPVRSSISVKVNKYGSLKLAKIDEDGNKVAGTSFKVSKNEDMSSPIGTYTTGEDGTVTANELLPGKYYIQETKVPNHLILDNSIHSVTVEANKTATYTATNKWKQGKLKLRKFDSKNGKQIEGATYGIYNEQNQELQRLVTRATGYAESGYLRFGNYYVKEIASPEGYVLNSTKYPVTVSENEEVITINAEDKPIEGYIEIKKKDSLNGASIGGAIYGIYDADGKEVQQLTTKAGTYVRSKALTYGSYTIKEIVAPEGYVLSTRTYNATIKTEDQNSQVTVEDKPIEGYIQVVKKDSKSGKTIVKAHTVFEVYRASDDSFIDTITTNSAGKAKTDLLRYGDYYLKEKTAPYGYAYSETKIKYQIREEGKTYTAEFANVRTPGKIMISKEDSKTGKQPLGDTTLANAIYGIYAKDNILDPADGEILYKPDDKVATMTTDADGNASKDGLYLGAYYIKEITPSKGYTLDTTTYNVILDYVNQSEAIITKKQTVLERVKAQAFELIKISDHGSGETDLLEGAEFTIKLKADVNKAGSWDKAPIAKNAEGKTVAIMKTDQKGYALSDELPYGEYIVRETKVPDEHYRIDDFTVIIKEDKREPQTWRIFNDKKFHAVISIIKQDAQTQKTIAVSGATFKIKNLDTNSYFGYWEWNPFPHYVDSWTSDESGTVMTGDVLEPGNYQLEETNAPKPYLVNTTPVKFKVSSNVAYETLPDGTTPVIRIIMKDISVKGKISVEKQGEVLTDVKKDGKGNVQFVYETRKLPNAQFAIFAKEDIFAPDNSGTLLYKKNQLVESIKTDKNGMAHSNLLPLGNYMVKEQQAPEGFIQTNEVHDVSLQYETQEVPIVFALAGMFENKRQKVHLDVQKLDKDTKQPLANAEFKLYAMQDIVSVDGKMLIRKDECIETATSSKDGKVPIISDLPLSMYKLKETKAPIGYVSTNFEEQIDAHYQGQDIPSITYKAFIENEITEVEVAKKDITNDEEIEGAQMMIYPKDEPGAVFATWISGQDGKDDKGKIKPHIVKGLQPNTTYILHEISSPHGYALAQDVEFEIKDSGDLQFVEMKDELVLGQLVWEKTGEIFMSTVTGQYEFGKTESPVWETSNLLHAEITIYAAEDIKIGNTLYYHKDEKVESLESDWDEVASKHLVCGTYYYMETKTPHGYVKDVKKHYFMIEDAQTTKLQIHTSSLYNERPHFTLDMTKLLEQQEVFKNEDAYLDVLYGIYAREDIYDYMGKVAIPNGTLLHTSGIDKTGKLENMIDLPNGVYYVKELKTNAQYVLDEKEYDFEIGWHGEDVVNYVVHLQAESTLENKLARGSLLIHKVDSENKNQRMKNVTFRLSDKKDMSHILKEQETDENGYAHFANLELGMYYVQEKEQVAGYTLNDHIYQAKVAKHGDVLEIRIENVPVKMRFDKIDEKDKKHLKGAILQILDKQNGQVIAEWTSDGTPYTVMYLEEGKNYVFHEVYAPKNYQKADDITFTAKHNKTIVMKDEKIKVKHNVVTMDASLRRDFLMLCSITSLCVLCMLRKRKRNLD</sequence>
<evidence type="ECO:0000256" key="3">
    <source>
        <dbReference type="ARBA" id="ARBA00022729"/>
    </source>
</evidence>
<gene>
    <name evidence="6" type="ORF">EDD61_13018</name>
</gene>
<dbReference type="Gene3D" id="2.60.40.10">
    <property type="entry name" value="Immunoglobulins"/>
    <property type="match status" value="14"/>
</dbReference>
<feature type="domain" description="SpaA-like prealbumin fold" evidence="5">
    <location>
        <begin position="753"/>
        <end position="845"/>
    </location>
</feature>
<name>A0A4R3SVK0_9FIRM</name>
<feature type="domain" description="SpaA-like prealbumin fold" evidence="5">
    <location>
        <begin position="1007"/>
        <end position="1085"/>
    </location>
</feature>
<feature type="domain" description="SpaA-like prealbumin fold" evidence="5">
    <location>
        <begin position="863"/>
        <end position="954"/>
    </location>
</feature>
<reference evidence="6 7" key="1">
    <citation type="submission" date="2019-03" db="EMBL/GenBank/DDBJ databases">
        <title>Genomic Encyclopedia of Type Strains, Phase IV (KMG-IV): sequencing the most valuable type-strain genomes for metagenomic binning, comparative biology and taxonomic classification.</title>
        <authorList>
            <person name="Goeker M."/>
        </authorList>
    </citation>
    <scope>NUCLEOTIDE SEQUENCE [LARGE SCALE GENOMIC DNA]</scope>
    <source>
        <strain evidence="6 7">DSM 29481</strain>
    </source>
</reference>
<organism evidence="6 7">
    <name type="scientific">Longicatena caecimuris</name>
    <dbReference type="NCBI Taxonomy" id="1796635"/>
    <lineage>
        <taxon>Bacteria</taxon>
        <taxon>Bacillati</taxon>
        <taxon>Bacillota</taxon>
        <taxon>Erysipelotrichia</taxon>
        <taxon>Erysipelotrichales</taxon>
        <taxon>Erysipelotrichaceae</taxon>
        <taxon>Longicatena</taxon>
    </lineage>
</organism>
<feature type="domain" description="SpaA-like prealbumin fold" evidence="5">
    <location>
        <begin position="1653"/>
        <end position="1735"/>
    </location>
</feature>
<feature type="domain" description="Thioester" evidence="4">
    <location>
        <begin position="65"/>
        <end position="151"/>
    </location>
</feature>
<evidence type="ECO:0000259" key="4">
    <source>
        <dbReference type="Pfam" id="PF08341"/>
    </source>
</evidence>
<dbReference type="PANTHER" id="PTHR36108:SF13">
    <property type="entry name" value="COLOSSIN-B-RELATED"/>
    <property type="match status" value="1"/>
</dbReference>
<feature type="domain" description="SpaA-like prealbumin fold" evidence="5">
    <location>
        <begin position="265"/>
        <end position="352"/>
    </location>
</feature>
<feature type="domain" description="SpaA-like prealbumin fold" evidence="5">
    <location>
        <begin position="1108"/>
        <end position="1185"/>
    </location>
</feature>
<feature type="domain" description="SpaA-like prealbumin fold" evidence="5">
    <location>
        <begin position="1215"/>
        <end position="1311"/>
    </location>
</feature>
<dbReference type="InterPro" id="IPR041033">
    <property type="entry name" value="SpaA_PFL_dom_1"/>
</dbReference>
<feature type="domain" description="SpaA-like prealbumin fold" evidence="5">
    <location>
        <begin position="448"/>
        <end position="534"/>
    </location>
</feature>
<keyword evidence="3" id="KW-0732">Signal</keyword>
<evidence type="ECO:0000259" key="5">
    <source>
        <dbReference type="Pfam" id="PF17802"/>
    </source>
</evidence>
<feature type="domain" description="SpaA-like prealbumin fold" evidence="5">
    <location>
        <begin position="633"/>
        <end position="729"/>
    </location>
</feature>
<comment type="caution">
    <text evidence="6">The sequence shown here is derived from an EMBL/GenBank/DDBJ whole genome shotgun (WGS) entry which is preliminary data.</text>
</comment>
<protein>
    <recommendedName>
        <fullName evidence="8">Cna protein B-type domain-containing protein</fullName>
    </recommendedName>
</protein>
<evidence type="ECO:0000256" key="2">
    <source>
        <dbReference type="ARBA" id="ARBA00022525"/>
    </source>
</evidence>
<feature type="domain" description="SpaA-like prealbumin fold" evidence="5">
    <location>
        <begin position="356"/>
        <end position="443"/>
    </location>
</feature>